<organism evidence="1 2">
    <name type="scientific">Suillus luteus UH-Slu-Lm8-n1</name>
    <dbReference type="NCBI Taxonomy" id="930992"/>
    <lineage>
        <taxon>Eukaryota</taxon>
        <taxon>Fungi</taxon>
        <taxon>Dikarya</taxon>
        <taxon>Basidiomycota</taxon>
        <taxon>Agaricomycotina</taxon>
        <taxon>Agaricomycetes</taxon>
        <taxon>Agaricomycetidae</taxon>
        <taxon>Boletales</taxon>
        <taxon>Suillineae</taxon>
        <taxon>Suillaceae</taxon>
        <taxon>Suillus</taxon>
    </lineage>
</organism>
<dbReference type="OrthoDB" id="2692975at2759"/>
<dbReference type="HOGENOM" id="CLU_1070302_0_0_1"/>
<protein>
    <submittedName>
        <fullName evidence="1">Uncharacterized protein</fullName>
    </submittedName>
</protein>
<dbReference type="EMBL" id="KN835659">
    <property type="protein sequence ID" value="KIK35124.1"/>
    <property type="molecule type" value="Genomic_DNA"/>
</dbReference>
<dbReference type="STRING" id="930992.A0A0D0AAJ9"/>
<dbReference type="InParanoid" id="A0A0D0AAJ9"/>
<proteinExistence type="predicted"/>
<reference evidence="2" key="2">
    <citation type="submission" date="2015-01" db="EMBL/GenBank/DDBJ databases">
        <title>Evolutionary Origins and Diversification of the Mycorrhizal Mutualists.</title>
        <authorList>
            <consortium name="DOE Joint Genome Institute"/>
            <consortium name="Mycorrhizal Genomics Consortium"/>
            <person name="Kohler A."/>
            <person name="Kuo A."/>
            <person name="Nagy L.G."/>
            <person name="Floudas D."/>
            <person name="Copeland A."/>
            <person name="Barry K.W."/>
            <person name="Cichocki N."/>
            <person name="Veneault-Fourrey C."/>
            <person name="LaButti K."/>
            <person name="Lindquist E.A."/>
            <person name="Lipzen A."/>
            <person name="Lundell T."/>
            <person name="Morin E."/>
            <person name="Murat C."/>
            <person name="Riley R."/>
            <person name="Ohm R."/>
            <person name="Sun H."/>
            <person name="Tunlid A."/>
            <person name="Henrissat B."/>
            <person name="Grigoriev I.V."/>
            <person name="Hibbett D.S."/>
            <person name="Martin F."/>
        </authorList>
    </citation>
    <scope>NUCLEOTIDE SEQUENCE [LARGE SCALE GENOMIC DNA]</scope>
    <source>
        <strain evidence="2">UH-Slu-Lm8-n1</strain>
    </source>
</reference>
<dbReference type="Proteomes" id="UP000054485">
    <property type="component" value="Unassembled WGS sequence"/>
</dbReference>
<evidence type="ECO:0000313" key="1">
    <source>
        <dbReference type="EMBL" id="KIK35124.1"/>
    </source>
</evidence>
<accession>A0A0D0AAJ9</accession>
<name>A0A0D0AAJ9_9AGAM</name>
<sequence length="260" mass="28656">MVSNNEIGDVNTQEQILGLLSQKKDAPSSQHSELPANVHIIIISHPLQDICDTLDASHVHRISMDNILHVLAGLRNFFNDANFKTLAEKSDGLFKWARLACEHFKSTDRLGEGPMTLFNAVVAGTSEKGMRLLDIMYARILGDIMLEDNRRESIPLFCSVMGQILASSSDAEGVIKSLGSLVTAITDPQGPICPLHASFNDFLTDKSRSQDFFVGTSSVQSDLAFATLRVMDSECGLRFNICSLENSRLPNSSVLTWKRQ</sequence>
<dbReference type="AlphaFoldDB" id="A0A0D0AAJ9"/>
<gene>
    <name evidence="1" type="ORF">CY34DRAFT_17223</name>
</gene>
<reference evidence="1 2" key="1">
    <citation type="submission" date="2014-04" db="EMBL/GenBank/DDBJ databases">
        <authorList>
            <consortium name="DOE Joint Genome Institute"/>
            <person name="Kuo A."/>
            <person name="Ruytinx J."/>
            <person name="Rineau F."/>
            <person name="Colpaert J."/>
            <person name="Kohler A."/>
            <person name="Nagy L.G."/>
            <person name="Floudas D."/>
            <person name="Copeland A."/>
            <person name="Barry K.W."/>
            <person name="Cichocki N."/>
            <person name="Veneault-Fourrey C."/>
            <person name="LaButti K."/>
            <person name="Lindquist E.A."/>
            <person name="Lipzen A."/>
            <person name="Lundell T."/>
            <person name="Morin E."/>
            <person name="Murat C."/>
            <person name="Sun H."/>
            <person name="Tunlid A."/>
            <person name="Henrissat B."/>
            <person name="Grigoriev I.V."/>
            <person name="Hibbett D.S."/>
            <person name="Martin F."/>
            <person name="Nordberg H.P."/>
            <person name="Cantor M.N."/>
            <person name="Hua S.X."/>
        </authorList>
    </citation>
    <scope>NUCLEOTIDE SEQUENCE [LARGE SCALE GENOMIC DNA]</scope>
    <source>
        <strain evidence="1 2">UH-Slu-Lm8-n1</strain>
    </source>
</reference>
<evidence type="ECO:0000313" key="2">
    <source>
        <dbReference type="Proteomes" id="UP000054485"/>
    </source>
</evidence>
<keyword evidence="2" id="KW-1185">Reference proteome</keyword>